<protein>
    <submittedName>
        <fullName evidence="1">Uncharacterized protein</fullName>
    </submittedName>
</protein>
<dbReference type="InterPro" id="IPR044792">
    <property type="entry name" value="TAR1"/>
</dbReference>
<reference evidence="1" key="1">
    <citation type="journal article" date="2020" name="Stud. Mycol.">
        <title>101 Dothideomycetes genomes: a test case for predicting lifestyles and emergence of pathogens.</title>
        <authorList>
            <person name="Haridas S."/>
            <person name="Albert R."/>
            <person name="Binder M."/>
            <person name="Bloem J."/>
            <person name="Labutti K."/>
            <person name="Salamov A."/>
            <person name="Andreopoulos B."/>
            <person name="Baker S."/>
            <person name="Barry K."/>
            <person name="Bills G."/>
            <person name="Bluhm B."/>
            <person name="Cannon C."/>
            <person name="Castanera R."/>
            <person name="Culley D."/>
            <person name="Daum C."/>
            <person name="Ezra D."/>
            <person name="Gonzalez J."/>
            <person name="Henrissat B."/>
            <person name="Kuo A."/>
            <person name="Liang C."/>
            <person name="Lipzen A."/>
            <person name="Lutzoni F."/>
            <person name="Magnuson J."/>
            <person name="Mondo S."/>
            <person name="Nolan M."/>
            <person name="Ohm R."/>
            <person name="Pangilinan J."/>
            <person name="Park H.-J."/>
            <person name="Ramirez L."/>
            <person name="Alfaro M."/>
            <person name="Sun H."/>
            <person name="Tritt A."/>
            <person name="Yoshinaga Y."/>
            <person name="Zwiers L.-H."/>
            <person name="Turgeon B."/>
            <person name="Goodwin S."/>
            <person name="Spatafora J."/>
            <person name="Crous P."/>
            <person name="Grigoriev I."/>
        </authorList>
    </citation>
    <scope>NUCLEOTIDE SEQUENCE</scope>
    <source>
        <strain evidence="1">CBS 119687</strain>
    </source>
</reference>
<evidence type="ECO:0000313" key="1">
    <source>
        <dbReference type="EMBL" id="KAF2123267.1"/>
    </source>
</evidence>
<dbReference type="GeneID" id="54405000"/>
<name>A0A6A5ZWW8_9PLEO</name>
<dbReference type="OrthoDB" id="8092968at2759"/>
<dbReference type="PANTHER" id="PTHR47188:SF1">
    <property type="entry name" value="PROTEIN TAR1"/>
    <property type="match status" value="1"/>
</dbReference>
<dbReference type="Proteomes" id="UP000799771">
    <property type="component" value="Unassembled WGS sequence"/>
</dbReference>
<proteinExistence type="predicted"/>
<sequence>FPFNNFIYCLTLFLKYFLSFNYSTYTLLVSSQYLALEEIYLLFRAIFPNNSTCQRGFIR</sequence>
<dbReference type="EMBL" id="ML977542">
    <property type="protein sequence ID" value="KAF2123267.1"/>
    <property type="molecule type" value="Genomic_DNA"/>
</dbReference>
<accession>A0A6A5ZWW8</accession>
<dbReference type="GO" id="GO:0043457">
    <property type="term" value="P:regulation of cellular respiration"/>
    <property type="evidence" value="ECO:0007669"/>
    <property type="project" value="InterPro"/>
</dbReference>
<dbReference type="PANTHER" id="PTHR47188">
    <property type="entry name" value="PROTEIN TAR1"/>
    <property type="match status" value="1"/>
</dbReference>
<dbReference type="RefSeq" id="XP_033517736.1">
    <property type="nucleotide sequence ID" value="XM_033664568.1"/>
</dbReference>
<gene>
    <name evidence="1" type="ORF">P153DRAFT_304546</name>
</gene>
<feature type="non-terminal residue" evidence="1">
    <location>
        <position position="1"/>
    </location>
</feature>
<keyword evidence="2" id="KW-1185">Reference proteome</keyword>
<organism evidence="1 2">
    <name type="scientific">Dothidotthia symphoricarpi CBS 119687</name>
    <dbReference type="NCBI Taxonomy" id="1392245"/>
    <lineage>
        <taxon>Eukaryota</taxon>
        <taxon>Fungi</taxon>
        <taxon>Dikarya</taxon>
        <taxon>Ascomycota</taxon>
        <taxon>Pezizomycotina</taxon>
        <taxon>Dothideomycetes</taxon>
        <taxon>Pleosporomycetidae</taxon>
        <taxon>Pleosporales</taxon>
        <taxon>Dothidotthiaceae</taxon>
        <taxon>Dothidotthia</taxon>
    </lineage>
</organism>
<evidence type="ECO:0000313" key="2">
    <source>
        <dbReference type="Proteomes" id="UP000799771"/>
    </source>
</evidence>
<dbReference type="AlphaFoldDB" id="A0A6A5ZWW8"/>